<accession>A0A518A4L8</accession>
<accession>A0A517Q795</accession>
<dbReference type="Proteomes" id="UP000315647">
    <property type="component" value="Chromosome"/>
</dbReference>
<keyword evidence="2" id="KW-1185">Reference proteome</keyword>
<protein>
    <submittedName>
        <fullName evidence="1">2-oxoacid dehydrogenases acyltransferase (Catalytic domain)</fullName>
    </submittedName>
</protein>
<reference evidence="1 2" key="1">
    <citation type="submission" date="2019-03" db="EMBL/GenBank/DDBJ databases">
        <title>Deep-cultivation of Planctomycetes and their phenomic and genomic characterization uncovers novel biology.</title>
        <authorList>
            <person name="Wiegand S."/>
            <person name="Jogler M."/>
            <person name="Boedeker C."/>
            <person name="Pinto D."/>
            <person name="Vollmers J."/>
            <person name="Rivas-Marin E."/>
            <person name="Kohn T."/>
            <person name="Peeters S.H."/>
            <person name="Heuer A."/>
            <person name="Rast P."/>
            <person name="Oberbeckmann S."/>
            <person name="Bunk B."/>
            <person name="Jeske O."/>
            <person name="Meyerdierks A."/>
            <person name="Storesund J.E."/>
            <person name="Kallscheuer N."/>
            <person name="Luecker S."/>
            <person name="Lage O.M."/>
            <person name="Pohl T."/>
            <person name="Merkel B.J."/>
            <person name="Hornburger P."/>
            <person name="Mueller R.-W."/>
            <person name="Bruemmer F."/>
            <person name="Labrenz M."/>
            <person name="Spormann A.M."/>
            <person name="Op den Camp H."/>
            <person name="Overmann J."/>
            <person name="Amann R."/>
            <person name="Jetten M.S.M."/>
            <person name="Mascher T."/>
            <person name="Medema M.H."/>
            <person name="Devos D.P."/>
            <person name="Kaster A.-K."/>
            <person name="Ovreas L."/>
            <person name="Rohde M."/>
            <person name="Galperin M.Y."/>
            <person name="Jogler C."/>
        </authorList>
    </citation>
    <scope>NUCLEOTIDE SEQUENCE [LARGE SCALE GENOMIC DNA]</scope>
    <source>
        <strain evidence="1 2">Enr10</strain>
    </source>
</reference>
<proteinExistence type="predicted"/>
<keyword evidence="1" id="KW-0012">Acyltransferase</keyword>
<sequence>MRLPLSRRFIVDYLYFTKKVPSQPIARLCNVKQLITLRKQIPQRIGWSALMLKAAATLAERKPELRCCYMKWPWPQLYLHPRQIAYLAASRTVDGVDWLFFHRIERPERCTLIEIQESIDEFRSQPAEKNRLFQKRRNFSRLPWFMRRVVWWSALSLSARLRTSLTGTLGVTSVSQHGATSISPPTLGNLVVSYGPVQDDGSVQVTFVYDHRILDGGIVARALQEFESILNGEIAEELTDLSQQAESQQVALTYVPLQPSSSQQPAHRVPSFRKQIQPK</sequence>
<organism evidence="1 2">
    <name type="scientific">Gimesia panareensis</name>
    <dbReference type="NCBI Taxonomy" id="2527978"/>
    <lineage>
        <taxon>Bacteria</taxon>
        <taxon>Pseudomonadati</taxon>
        <taxon>Planctomycetota</taxon>
        <taxon>Planctomycetia</taxon>
        <taxon>Planctomycetales</taxon>
        <taxon>Planctomycetaceae</taxon>
        <taxon>Gimesia</taxon>
    </lineage>
</organism>
<dbReference type="AlphaFoldDB" id="A0A517Q795"/>
<evidence type="ECO:0000313" key="1">
    <source>
        <dbReference type="EMBL" id="QDT27499.1"/>
    </source>
</evidence>
<keyword evidence="1" id="KW-0808">Transferase</keyword>
<gene>
    <name evidence="1" type="ORF">Enr10x_28160</name>
</gene>
<dbReference type="EMBL" id="CP037421">
    <property type="protein sequence ID" value="QDT27499.1"/>
    <property type="molecule type" value="Genomic_DNA"/>
</dbReference>
<evidence type="ECO:0000313" key="2">
    <source>
        <dbReference type="Proteomes" id="UP000315647"/>
    </source>
</evidence>
<dbReference type="SUPFAM" id="SSF52777">
    <property type="entry name" value="CoA-dependent acyltransferases"/>
    <property type="match status" value="1"/>
</dbReference>
<name>A0A517Q795_9PLAN</name>
<dbReference type="RefSeq" id="WP_145106852.1">
    <property type="nucleotide sequence ID" value="NZ_CP036277.1"/>
</dbReference>
<dbReference type="Gene3D" id="3.30.559.10">
    <property type="entry name" value="Chloramphenicol acetyltransferase-like domain"/>
    <property type="match status" value="1"/>
</dbReference>
<dbReference type="GO" id="GO:0016746">
    <property type="term" value="F:acyltransferase activity"/>
    <property type="evidence" value="ECO:0007669"/>
    <property type="project" value="UniProtKB-KW"/>
</dbReference>
<dbReference type="InterPro" id="IPR023213">
    <property type="entry name" value="CAT-like_dom_sf"/>
</dbReference>